<dbReference type="AlphaFoldDB" id="K8FDU3"/>
<evidence type="ECO:0000313" key="2">
    <source>
        <dbReference type="EMBL" id="CCO20788.1"/>
    </source>
</evidence>
<dbReference type="eggNOG" id="ENOG502S02V">
    <property type="taxonomic scope" value="Eukaryota"/>
</dbReference>
<dbReference type="Pfam" id="PF13383">
    <property type="entry name" value="Methyltransf_22"/>
    <property type="match status" value="1"/>
</dbReference>
<evidence type="ECO:0000313" key="3">
    <source>
        <dbReference type="Proteomes" id="UP000198341"/>
    </source>
</evidence>
<protein>
    <recommendedName>
        <fullName evidence="1">Methyltransferase domain-containing protein</fullName>
    </recommendedName>
</protein>
<keyword evidence="3" id="KW-1185">Reference proteome</keyword>
<dbReference type="Gene3D" id="3.40.50.150">
    <property type="entry name" value="Vaccinia Virus protein VP39"/>
    <property type="match status" value="1"/>
</dbReference>
<dbReference type="PANTHER" id="PTHR32026">
    <property type="entry name" value="METHYLTRANSFERASE-LIKE PROTEIN 24"/>
    <property type="match status" value="1"/>
</dbReference>
<organism evidence="2 3">
    <name type="scientific">Bathycoccus prasinos</name>
    <dbReference type="NCBI Taxonomy" id="41875"/>
    <lineage>
        <taxon>Eukaryota</taxon>
        <taxon>Viridiplantae</taxon>
        <taxon>Chlorophyta</taxon>
        <taxon>Mamiellophyceae</taxon>
        <taxon>Mamiellales</taxon>
        <taxon>Bathycoccaceae</taxon>
        <taxon>Bathycoccus</taxon>
    </lineage>
</organism>
<dbReference type="PANTHER" id="PTHR32026:SF27">
    <property type="entry name" value="METHYLTRANSFERASE FKBM DOMAIN-CONTAINING PROTEIN-RELATED"/>
    <property type="match status" value="1"/>
</dbReference>
<reference evidence="2 3" key="1">
    <citation type="submission" date="2011-10" db="EMBL/GenBank/DDBJ databases">
        <authorList>
            <person name="Genoscope - CEA"/>
        </authorList>
    </citation>
    <scope>NUCLEOTIDE SEQUENCE [LARGE SCALE GENOMIC DNA]</scope>
    <source>
        <strain evidence="2 3">RCC 1105</strain>
    </source>
</reference>
<dbReference type="OrthoDB" id="2011676at2759"/>
<dbReference type="EMBL" id="FO082260">
    <property type="protein sequence ID" value="CCO20788.1"/>
    <property type="molecule type" value="Genomic_DNA"/>
</dbReference>
<gene>
    <name evidence="2" type="ordered locus">Bathy19g00340</name>
</gene>
<dbReference type="RefSeq" id="XP_007508069.1">
    <property type="nucleotide sequence ID" value="XM_007508007.1"/>
</dbReference>
<dbReference type="InterPro" id="IPR026913">
    <property type="entry name" value="METTL24"/>
</dbReference>
<feature type="domain" description="Methyltransferase" evidence="1">
    <location>
        <begin position="80"/>
        <end position="282"/>
    </location>
</feature>
<proteinExistence type="predicted"/>
<accession>K8FDU3</accession>
<dbReference type="Proteomes" id="UP000198341">
    <property type="component" value="Chromosome 19"/>
</dbReference>
<dbReference type="InterPro" id="IPR025714">
    <property type="entry name" value="Methyltranfer_dom"/>
</dbReference>
<name>K8FDU3_9CHLO</name>
<dbReference type="SUPFAM" id="SSF53335">
    <property type="entry name" value="S-adenosyl-L-methionine-dependent methyltransferases"/>
    <property type="match status" value="1"/>
</dbReference>
<dbReference type="STRING" id="41875.K8FDU3"/>
<sequence>MTRKKFTRYLTFAFWYFVGYFSRVPMYFDRSVPTRNDSQIINEIYKEAINKSAETFLRNGGLVDASMISLGHGSKIRLWDYFGPSYNCISRERVGKIGDGGKWLCGVRTVLAHRFPCIVYSIGSKGEISFEQGVQEKLPHCEIHIFDPTLTSEQKKNIKDSLLNIHFYDLGLGAVDGEFRIKNRKALWTQRTKNVYPVQTLGTIMSKLRHTWIDVLKVDIEGGEWAIFEKLFEQVQIIPATQIQIELHFLGDAKVALNFFNNMKEKGFRVFSVEPNYYGRTAENARLMVEYSFIQVNDEGRVVWEEPSRSILD</sequence>
<dbReference type="InterPro" id="IPR029063">
    <property type="entry name" value="SAM-dependent_MTases_sf"/>
</dbReference>
<evidence type="ECO:0000259" key="1">
    <source>
        <dbReference type="Pfam" id="PF13383"/>
    </source>
</evidence>
<dbReference type="GeneID" id="19010728"/>
<dbReference type="KEGG" id="bpg:Bathy19g00340"/>